<keyword evidence="5 13" id="KW-0444">Lipid biosynthesis</keyword>
<dbReference type="EMBL" id="CAXHTA020000008">
    <property type="protein sequence ID" value="CAL5223062.1"/>
    <property type="molecule type" value="Genomic_DNA"/>
</dbReference>
<keyword evidence="13" id="KW-0256">Endoplasmic reticulum</keyword>
<comment type="caution">
    <text evidence="13">Lacks conserved residue(s) required for the propagation of feature annotation.</text>
</comment>
<dbReference type="EC" id="4.2.1.134" evidence="4 13"/>
<proteinExistence type="inferred from homology"/>
<keyword evidence="9 13" id="KW-0443">Lipid metabolism</keyword>
<feature type="transmembrane region" description="Helical" evidence="13">
    <location>
        <begin position="147"/>
        <end position="167"/>
    </location>
</feature>
<protein>
    <recommendedName>
        <fullName evidence="4 13">Very-long-chain (3R)-3-hydroxyacyl-CoA dehydratase</fullName>
        <ecNumber evidence="4 13">4.2.1.134</ecNumber>
    </recommendedName>
</protein>
<keyword evidence="8 13" id="KW-1133">Transmembrane helix</keyword>
<comment type="function">
    <text evidence="13">Catalyzes the third of the four reactions of the long-chain fatty acids elongation cycle. This endoplasmic reticulum-bound enzymatic process, allows the addition of two carbons to the chain of long- and very long-chain fatty acids/VLCFAs per cycle. This enzyme catalyzes the dehydration of the 3-hydroxyacyl-CoA intermediate into trans-2,3-enoyl-CoA, within each cycle of fatty acid elongation. Thereby, it participates to the production of VLCFAs of different chain lengths that are involved in multiple biological processes as precursors of membrane lipids and lipid mediators.</text>
</comment>
<reference evidence="14 15" key="1">
    <citation type="submission" date="2024-06" db="EMBL/GenBank/DDBJ databases">
        <authorList>
            <person name="Kraege A."/>
            <person name="Thomma B."/>
        </authorList>
    </citation>
    <scope>NUCLEOTIDE SEQUENCE [LARGE SCALE GENOMIC DNA]</scope>
</reference>
<dbReference type="InterPro" id="IPR007482">
    <property type="entry name" value="Tyr_Pase-like_PTPLA"/>
</dbReference>
<dbReference type="Pfam" id="PF04387">
    <property type="entry name" value="PTPLA"/>
    <property type="match status" value="1"/>
</dbReference>
<sequence length="228" mass="25809">MSPKSTEKKVGGKEIYLAAYNVAQLAGWASAAYLTIHGATHSSRGDAVYSSAGRVVRLCQCAAILETVHTAVGLTRGSVVLSFLQWFGRSNVLFLILQSIPELWSHWAVPVLFTAWSLADIARYPWYAWAQFRTPPHWLTWLRYSAFIPLYPLGILGGEMPLIWTGLPYMRQRKLHSTEMPNSMNFAFSYPIFAQAGLFVLLPLAFVQLYTYMLKQRSKRLAKERKTS</sequence>
<comment type="similarity">
    <text evidence="3 13">Belongs to the very long-chain fatty acids dehydratase HACD family.</text>
</comment>
<evidence type="ECO:0000256" key="1">
    <source>
        <dbReference type="ARBA" id="ARBA00004141"/>
    </source>
</evidence>
<evidence type="ECO:0000256" key="11">
    <source>
        <dbReference type="ARBA" id="ARBA00023160"/>
    </source>
</evidence>
<evidence type="ECO:0000256" key="3">
    <source>
        <dbReference type="ARBA" id="ARBA00007811"/>
    </source>
</evidence>
<evidence type="ECO:0000313" key="14">
    <source>
        <dbReference type="EMBL" id="CAL5223062.1"/>
    </source>
</evidence>
<keyword evidence="11 13" id="KW-0275">Fatty acid biosynthesis</keyword>
<evidence type="ECO:0000256" key="9">
    <source>
        <dbReference type="ARBA" id="ARBA00023098"/>
    </source>
</evidence>
<comment type="subcellular location">
    <subcellularLocation>
        <location evidence="13">Endoplasmic reticulum membrane</location>
        <topology evidence="13">Multi-pass membrane protein</topology>
    </subcellularLocation>
    <subcellularLocation>
        <location evidence="1">Membrane</location>
        <topology evidence="1">Multi-pass membrane protein</topology>
    </subcellularLocation>
</comment>
<evidence type="ECO:0000256" key="13">
    <source>
        <dbReference type="RuleBase" id="RU363109"/>
    </source>
</evidence>
<evidence type="ECO:0000256" key="7">
    <source>
        <dbReference type="ARBA" id="ARBA00022832"/>
    </source>
</evidence>
<keyword evidence="12 13" id="KW-0456">Lyase</keyword>
<evidence type="ECO:0000256" key="6">
    <source>
        <dbReference type="ARBA" id="ARBA00022692"/>
    </source>
</evidence>
<keyword evidence="10 13" id="KW-0472">Membrane</keyword>
<evidence type="ECO:0000256" key="12">
    <source>
        <dbReference type="ARBA" id="ARBA00023239"/>
    </source>
</evidence>
<organism evidence="14 15">
    <name type="scientific">Coccomyxa viridis</name>
    <dbReference type="NCBI Taxonomy" id="1274662"/>
    <lineage>
        <taxon>Eukaryota</taxon>
        <taxon>Viridiplantae</taxon>
        <taxon>Chlorophyta</taxon>
        <taxon>core chlorophytes</taxon>
        <taxon>Trebouxiophyceae</taxon>
        <taxon>Trebouxiophyceae incertae sedis</taxon>
        <taxon>Coccomyxaceae</taxon>
        <taxon>Coccomyxa</taxon>
    </lineage>
</organism>
<name>A0ABP1FZP9_9CHLO</name>
<evidence type="ECO:0000256" key="10">
    <source>
        <dbReference type="ARBA" id="ARBA00023136"/>
    </source>
</evidence>
<dbReference type="PANTHER" id="PTHR11035">
    <property type="entry name" value="VERY-LONG-CHAIN (3R)-3-HYDROXYACYL-COA DEHYDRATASE"/>
    <property type="match status" value="1"/>
</dbReference>
<keyword evidence="15" id="KW-1185">Reference proteome</keyword>
<evidence type="ECO:0000256" key="4">
    <source>
        <dbReference type="ARBA" id="ARBA00013122"/>
    </source>
</evidence>
<evidence type="ECO:0000313" key="15">
    <source>
        <dbReference type="Proteomes" id="UP001497392"/>
    </source>
</evidence>
<dbReference type="Proteomes" id="UP001497392">
    <property type="component" value="Unassembled WGS sequence"/>
</dbReference>
<feature type="transmembrane region" description="Helical" evidence="13">
    <location>
        <begin position="187"/>
        <end position="210"/>
    </location>
</feature>
<comment type="catalytic activity">
    <reaction evidence="13">
        <text>a very-long-chain (3R)-3-hydroxyacyl-CoA = a very-long-chain (2E)-enoyl-CoA + H2O</text>
        <dbReference type="Rhea" id="RHEA:45812"/>
        <dbReference type="ChEBI" id="CHEBI:15377"/>
        <dbReference type="ChEBI" id="CHEBI:83728"/>
        <dbReference type="ChEBI" id="CHEBI:85440"/>
        <dbReference type="EC" id="4.2.1.134"/>
    </reaction>
</comment>
<evidence type="ECO:0000256" key="8">
    <source>
        <dbReference type="ARBA" id="ARBA00022989"/>
    </source>
</evidence>
<gene>
    <name evidence="14" type="primary">g5520</name>
    <name evidence="14" type="ORF">VP750_LOCUS4721</name>
</gene>
<keyword evidence="7 13" id="KW-0276">Fatty acid metabolism</keyword>
<keyword evidence="6 13" id="KW-0812">Transmembrane</keyword>
<comment type="caution">
    <text evidence="14">The sequence shown here is derived from an EMBL/GenBank/DDBJ whole genome shotgun (WGS) entry which is preliminary data.</text>
</comment>
<evidence type="ECO:0000256" key="5">
    <source>
        <dbReference type="ARBA" id="ARBA00022516"/>
    </source>
</evidence>
<dbReference type="PANTHER" id="PTHR11035:SF35">
    <property type="entry name" value="VERY-LONG-CHAIN (3R)-3-HYDROXYACYL-COA DEHYDRATASE"/>
    <property type="match status" value="1"/>
</dbReference>
<evidence type="ECO:0000256" key="2">
    <source>
        <dbReference type="ARBA" id="ARBA00005194"/>
    </source>
</evidence>
<accession>A0ABP1FZP9</accession>
<comment type="pathway">
    <text evidence="2 13">Lipid metabolism; fatty acid biosynthesis.</text>
</comment>